<sequence>MTSANTDSFGYRLQRFSSTEPLRLPESTLPNEVPDLPHSPQPNDDLSILEQIEQDPSLKDALKGFSVSEGNMLLQSDETSNKDTNVVENEEYAEVLSRHRNSSDLYLPAESEANKAIGNEDDSDSNDNDEIKGTNEVTTYETATNETRELDESAIPWTETEEIQSQDNPSTYETVLKLPPEMVEENDSEDSDDDNSSNNNNNKPNTIFSASKALMKQLSNGNSNSRNDHDSVAINSPVFESYTHVRHRSGVA</sequence>
<gene>
    <name evidence="2" type="ORF">RFI_23095</name>
</gene>
<feature type="compositionally biased region" description="Acidic residues" evidence="1">
    <location>
        <begin position="119"/>
        <end position="128"/>
    </location>
</feature>
<evidence type="ECO:0000313" key="2">
    <source>
        <dbReference type="EMBL" id="ETO14274.1"/>
    </source>
</evidence>
<dbReference type="EMBL" id="ASPP01020126">
    <property type="protein sequence ID" value="ETO14274.1"/>
    <property type="molecule type" value="Genomic_DNA"/>
</dbReference>
<comment type="caution">
    <text evidence="2">The sequence shown here is derived from an EMBL/GenBank/DDBJ whole genome shotgun (WGS) entry which is preliminary data.</text>
</comment>
<feature type="compositionally biased region" description="Acidic residues" evidence="1">
    <location>
        <begin position="182"/>
        <end position="195"/>
    </location>
</feature>
<feature type="compositionally biased region" description="Polar residues" evidence="1">
    <location>
        <begin position="135"/>
        <end position="145"/>
    </location>
</feature>
<protein>
    <submittedName>
        <fullName evidence="2">Tyrosine phosphatase</fullName>
    </submittedName>
</protein>
<feature type="region of interest" description="Disordered" evidence="1">
    <location>
        <begin position="99"/>
        <end position="252"/>
    </location>
</feature>
<keyword evidence="3" id="KW-1185">Reference proteome</keyword>
<dbReference type="AlphaFoldDB" id="X6MK79"/>
<accession>X6MK79</accession>
<dbReference type="Proteomes" id="UP000023152">
    <property type="component" value="Unassembled WGS sequence"/>
</dbReference>
<evidence type="ECO:0000313" key="3">
    <source>
        <dbReference type="Proteomes" id="UP000023152"/>
    </source>
</evidence>
<evidence type="ECO:0000256" key="1">
    <source>
        <dbReference type="SAM" id="MobiDB-lite"/>
    </source>
</evidence>
<organism evidence="2 3">
    <name type="scientific">Reticulomyxa filosa</name>
    <dbReference type="NCBI Taxonomy" id="46433"/>
    <lineage>
        <taxon>Eukaryota</taxon>
        <taxon>Sar</taxon>
        <taxon>Rhizaria</taxon>
        <taxon>Retaria</taxon>
        <taxon>Foraminifera</taxon>
        <taxon>Monothalamids</taxon>
        <taxon>Reticulomyxidae</taxon>
        <taxon>Reticulomyxa</taxon>
    </lineage>
</organism>
<reference evidence="2 3" key="1">
    <citation type="journal article" date="2013" name="Curr. Biol.">
        <title>The Genome of the Foraminiferan Reticulomyxa filosa.</title>
        <authorList>
            <person name="Glockner G."/>
            <person name="Hulsmann N."/>
            <person name="Schleicher M."/>
            <person name="Noegel A.A."/>
            <person name="Eichinger L."/>
            <person name="Gallinger C."/>
            <person name="Pawlowski J."/>
            <person name="Sierra R."/>
            <person name="Euteneuer U."/>
            <person name="Pillet L."/>
            <person name="Moustafa A."/>
            <person name="Platzer M."/>
            <person name="Groth M."/>
            <person name="Szafranski K."/>
            <person name="Schliwa M."/>
        </authorList>
    </citation>
    <scope>NUCLEOTIDE SEQUENCE [LARGE SCALE GENOMIC DNA]</scope>
</reference>
<proteinExistence type="predicted"/>
<name>X6MK79_RETFI</name>
<feature type="region of interest" description="Disordered" evidence="1">
    <location>
        <begin position="1"/>
        <end position="45"/>
    </location>
</feature>